<evidence type="ECO:0000313" key="8">
    <source>
        <dbReference type="RefSeq" id="XP_052109721.1"/>
    </source>
</evidence>
<dbReference type="InterPro" id="IPR042197">
    <property type="entry name" value="Apaf_helical"/>
</dbReference>
<keyword evidence="4" id="KW-0520">NAD</keyword>
<organism evidence="7 8">
    <name type="scientific">Arachis duranensis</name>
    <name type="common">Wild peanut</name>
    <dbReference type="NCBI Taxonomy" id="130453"/>
    <lineage>
        <taxon>Eukaryota</taxon>
        <taxon>Viridiplantae</taxon>
        <taxon>Streptophyta</taxon>
        <taxon>Embryophyta</taxon>
        <taxon>Tracheophyta</taxon>
        <taxon>Spermatophyta</taxon>
        <taxon>Magnoliopsida</taxon>
        <taxon>eudicotyledons</taxon>
        <taxon>Gunneridae</taxon>
        <taxon>Pentapetalae</taxon>
        <taxon>rosids</taxon>
        <taxon>fabids</taxon>
        <taxon>Fabales</taxon>
        <taxon>Fabaceae</taxon>
        <taxon>Papilionoideae</taxon>
        <taxon>50 kb inversion clade</taxon>
        <taxon>dalbergioids sensu lato</taxon>
        <taxon>Dalbergieae</taxon>
        <taxon>Pterocarpus clade</taxon>
        <taxon>Arachis</taxon>
    </lineage>
</organism>
<dbReference type="GeneID" id="107464785"/>
<dbReference type="SMART" id="SM00255">
    <property type="entry name" value="TIR"/>
    <property type="match status" value="1"/>
</dbReference>
<evidence type="ECO:0000256" key="2">
    <source>
        <dbReference type="ARBA" id="ARBA00022737"/>
    </source>
</evidence>
<feature type="chain" id="PRO_5039263337" evidence="5">
    <location>
        <begin position="32"/>
        <end position="1108"/>
    </location>
</feature>
<dbReference type="Proteomes" id="UP000515211">
    <property type="component" value="Chromosome 9"/>
</dbReference>
<dbReference type="PANTHER" id="PTHR11017:SF479">
    <property type="entry name" value="DISEASE RESISTANCE PROTEIN (TIR-NBS-LRR CLASS) FAMILY"/>
    <property type="match status" value="1"/>
</dbReference>
<keyword evidence="7" id="KW-1185">Reference proteome</keyword>
<dbReference type="PROSITE" id="PS50104">
    <property type="entry name" value="TIR"/>
    <property type="match status" value="1"/>
</dbReference>
<dbReference type="Gene3D" id="3.80.10.10">
    <property type="entry name" value="Ribonuclease Inhibitor"/>
    <property type="match status" value="2"/>
</dbReference>
<sequence>MAHASFFRVSQKAYVVFVCLLLILKSKGVASSSKNALKIKYDVFVSFRGPDIRRGFLSHLVDALSRKKINGFVDDKIEVGDEIPKSLIRAIEASLISLVIFSPNYSSSHWCLEELAKIVECREKEGQFVLPVFLDVDPSDVRHQRGSYGDAFVKHEKKHDLIKVQRWRTALQRAANLSGLHSTKYRNDYGLLEAITKHLIERLNHEQKYISRGLIGIGKSIALLESELNPELGDVRALGIWGMGGLGKTTLAWEVFNSVRSQYQGSCFLRNVKESSAREGIFSLKSKLYSELIREPGLKIDSSNGLPPFLEKRLGRMKVIIVLDDVDGFRQLKILFGTREQFGPGSRIIVTSRDKQVLHTEVDFIYEVKPLQVDEALQLFNSIAFKHEHRDLEKEFHEQSKKVIEYAKGVPLVLEVLGHHVHGKGKEMWESLLEKLKNMPDKEVHNVMKLSYDDLDRDEKKIFLDIACFFKWVLEDDIKLLLKDEINSVAFVLERLKDKALITVSERTIVSMHDIIQETALEIVRQESIEDPGKRSRLWGSNDIYQVLKGDKGSEAIRSISANLPLLNKKLQLSPQVFAKMSNLHFLEILAPYTCPSYFPQDQMSLYFPEGLESLPNELRVLHWIHYPMEALPTQFSAENLQILSLPVNRVKKLWHQEQNLGSLKVVSLVCSTQLTESPDFSNATNLEELGFRSSSKLIHVHPSVFTLEKLTALYLSNCVSLTSLTSDTHLRSLRSLYLDGCTALKEFSVISMNMVYLYLDHTGIKQLPASIGIQSKLEVLSLANSTIEYLPESIKHLLRLRRLNLRDCRELQTLPKLPPNIEYLNVEGCISLKTVLFPVTVAEQMKEEREKVAFWNCLALDQHSLEAIGLNAQINMMKFAYQHLSRFESDSYQDYDADYDAHGATYVYPGSRIPKWLLHRTIGDHITIDVPFGLPSSQLGFIFAFIIPKVASEGLFLNFSLSVGDDEDEGNSIKLRLPRPGQEIASDHVYLMYYVACSNYLSSKAKSQAQFEIKVSVASEYTPLLLKGLGVSLINVAEYQSFVQQMKWLDTTSDTIFNWSITREMDSYNCEPSYQNCSLEFGKFYGTQCLFQQHVHARLEQAEEGIC</sequence>
<dbReference type="GO" id="GO:0006952">
    <property type="term" value="P:defense response"/>
    <property type="evidence" value="ECO:0007669"/>
    <property type="project" value="UniProtKB-KW"/>
</dbReference>
<dbReference type="KEGG" id="adu:107464785"/>
<reference evidence="7" key="1">
    <citation type="journal article" date="2016" name="Nat. Genet.">
        <title>The genome sequences of Arachis duranensis and Arachis ipaensis, the diploid ancestors of cultivated peanut.</title>
        <authorList>
            <person name="Bertioli D.J."/>
            <person name="Cannon S.B."/>
            <person name="Froenicke L."/>
            <person name="Huang G."/>
            <person name="Farmer A.D."/>
            <person name="Cannon E.K."/>
            <person name="Liu X."/>
            <person name="Gao D."/>
            <person name="Clevenger J."/>
            <person name="Dash S."/>
            <person name="Ren L."/>
            <person name="Moretzsohn M.C."/>
            <person name="Shirasawa K."/>
            <person name="Huang W."/>
            <person name="Vidigal B."/>
            <person name="Abernathy B."/>
            <person name="Chu Y."/>
            <person name="Niederhuth C.E."/>
            <person name="Umale P."/>
            <person name="Araujo A.C."/>
            <person name="Kozik A."/>
            <person name="Kim K.D."/>
            <person name="Burow M.D."/>
            <person name="Varshney R.K."/>
            <person name="Wang X."/>
            <person name="Zhang X."/>
            <person name="Barkley N."/>
            <person name="Guimaraes P.M."/>
            <person name="Isobe S."/>
            <person name="Guo B."/>
            <person name="Liao B."/>
            <person name="Stalker H.T."/>
            <person name="Schmitz R.J."/>
            <person name="Scheffler B.E."/>
            <person name="Leal-Bertioli S.C."/>
            <person name="Xun X."/>
            <person name="Jackson S.A."/>
            <person name="Michelmore R."/>
            <person name="Ozias-Akins P."/>
        </authorList>
    </citation>
    <scope>NUCLEOTIDE SEQUENCE [LARGE SCALE GENOMIC DNA]</scope>
    <source>
        <strain evidence="7">cv. V14167</strain>
    </source>
</reference>
<dbReference type="GO" id="GO:0007165">
    <property type="term" value="P:signal transduction"/>
    <property type="evidence" value="ECO:0007669"/>
    <property type="project" value="InterPro"/>
</dbReference>
<keyword evidence="2" id="KW-0677">Repeat</keyword>
<dbReference type="InterPro" id="IPR027417">
    <property type="entry name" value="P-loop_NTPase"/>
</dbReference>
<accession>A0A9C6T4G1</accession>
<dbReference type="SUPFAM" id="SSF52058">
    <property type="entry name" value="L domain-like"/>
    <property type="match status" value="1"/>
</dbReference>
<evidence type="ECO:0000256" key="3">
    <source>
        <dbReference type="ARBA" id="ARBA00022821"/>
    </source>
</evidence>
<evidence type="ECO:0000256" key="4">
    <source>
        <dbReference type="ARBA" id="ARBA00023027"/>
    </source>
</evidence>
<evidence type="ECO:0000313" key="7">
    <source>
        <dbReference type="Proteomes" id="UP000515211"/>
    </source>
</evidence>
<dbReference type="InterPro" id="IPR044974">
    <property type="entry name" value="Disease_R_plants"/>
</dbReference>
<dbReference type="PRINTS" id="PR00364">
    <property type="entry name" value="DISEASERSIST"/>
</dbReference>
<keyword evidence="5" id="KW-0732">Signal</keyword>
<evidence type="ECO:0000256" key="1">
    <source>
        <dbReference type="ARBA" id="ARBA00022614"/>
    </source>
</evidence>
<reference evidence="8" key="2">
    <citation type="submission" date="2025-08" db="UniProtKB">
        <authorList>
            <consortium name="RefSeq"/>
        </authorList>
    </citation>
    <scope>IDENTIFICATION</scope>
    <source>
        <tissue evidence="8">Whole plant</tissue>
    </source>
</reference>
<dbReference type="InterPro" id="IPR000157">
    <property type="entry name" value="TIR_dom"/>
</dbReference>
<keyword evidence="1" id="KW-0433">Leucine-rich repeat</keyword>
<dbReference type="InterPro" id="IPR036390">
    <property type="entry name" value="WH_DNA-bd_sf"/>
</dbReference>
<dbReference type="Gene3D" id="3.40.50.300">
    <property type="entry name" value="P-loop containing nucleotide triphosphate hydrolases"/>
    <property type="match status" value="1"/>
</dbReference>
<gene>
    <name evidence="8" type="primary">LOC107464785</name>
</gene>
<dbReference type="RefSeq" id="XP_052109721.1">
    <property type="nucleotide sequence ID" value="XM_052253761.1"/>
</dbReference>
<feature type="signal peptide" evidence="5">
    <location>
        <begin position="1"/>
        <end position="31"/>
    </location>
</feature>
<dbReference type="InterPro" id="IPR032675">
    <property type="entry name" value="LRR_dom_sf"/>
</dbReference>
<dbReference type="SUPFAM" id="SSF52540">
    <property type="entry name" value="P-loop containing nucleoside triphosphate hydrolases"/>
    <property type="match status" value="1"/>
</dbReference>
<dbReference type="GO" id="GO:0043531">
    <property type="term" value="F:ADP binding"/>
    <property type="evidence" value="ECO:0007669"/>
    <property type="project" value="InterPro"/>
</dbReference>
<dbReference type="InterPro" id="IPR035897">
    <property type="entry name" value="Toll_tir_struct_dom_sf"/>
</dbReference>
<dbReference type="Pfam" id="PF00931">
    <property type="entry name" value="NB-ARC"/>
    <property type="match status" value="1"/>
</dbReference>
<dbReference type="Pfam" id="PF01582">
    <property type="entry name" value="TIR"/>
    <property type="match status" value="1"/>
</dbReference>
<dbReference type="SUPFAM" id="SSF52200">
    <property type="entry name" value="Toll/Interleukin receptor TIR domain"/>
    <property type="match status" value="1"/>
</dbReference>
<evidence type="ECO:0000256" key="5">
    <source>
        <dbReference type="SAM" id="SignalP"/>
    </source>
</evidence>
<name>A0A9C6T4G1_ARADU</name>
<dbReference type="FunFam" id="3.40.50.10140:FF:000007">
    <property type="entry name" value="Disease resistance protein (TIR-NBS-LRR class)"/>
    <property type="match status" value="1"/>
</dbReference>
<proteinExistence type="predicted"/>
<protein>
    <submittedName>
        <fullName evidence="8">Disease resistance protein RPV1-like</fullName>
    </submittedName>
</protein>
<dbReference type="InterPro" id="IPR058192">
    <property type="entry name" value="WHD_ROQ1-like"/>
</dbReference>
<dbReference type="InterPro" id="IPR002182">
    <property type="entry name" value="NB-ARC"/>
</dbReference>
<keyword evidence="3" id="KW-0611">Plant defense</keyword>
<feature type="domain" description="TIR" evidence="6">
    <location>
        <begin position="39"/>
        <end position="203"/>
    </location>
</feature>
<dbReference type="Gene3D" id="3.40.50.10140">
    <property type="entry name" value="Toll/interleukin-1 receptor homology (TIR) domain"/>
    <property type="match status" value="1"/>
</dbReference>
<dbReference type="Gene3D" id="1.10.8.430">
    <property type="entry name" value="Helical domain of apoptotic protease-activating factors"/>
    <property type="match status" value="1"/>
</dbReference>
<dbReference type="PANTHER" id="PTHR11017">
    <property type="entry name" value="LEUCINE-RICH REPEAT-CONTAINING PROTEIN"/>
    <property type="match status" value="1"/>
</dbReference>
<dbReference type="Pfam" id="PF23282">
    <property type="entry name" value="WHD_ROQ1"/>
    <property type="match status" value="1"/>
</dbReference>
<dbReference type="AlphaFoldDB" id="A0A9C6T4G1"/>
<dbReference type="SUPFAM" id="SSF46785">
    <property type="entry name" value="Winged helix' DNA-binding domain"/>
    <property type="match status" value="1"/>
</dbReference>
<evidence type="ECO:0000259" key="6">
    <source>
        <dbReference type="PROSITE" id="PS50104"/>
    </source>
</evidence>